<dbReference type="SUPFAM" id="SSF88659">
    <property type="entry name" value="Sigma3 and sigma4 domains of RNA polymerase sigma factors"/>
    <property type="match status" value="1"/>
</dbReference>
<evidence type="ECO:0000256" key="3">
    <source>
        <dbReference type="ARBA" id="ARBA00023082"/>
    </source>
</evidence>
<dbReference type="Proteomes" id="UP000627292">
    <property type="component" value="Unassembled WGS sequence"/>
</dbReference>
<reference evidence="7" key="1">
    <citation type="journal article" date="2014" name="Int. J. Syst. Evol. Microbiol.">
        <title>Complete genome sequence of Corynebacterium casei LMG S-19264T (=DSM 44701T), isolated from a smear-ripened cheese.</title>
        <authorList>
            <consortium name="US DOE Joint Genome Institute (JGI-PGF)"/>
            <person name="Walter F."/>
            <person name="Albersmeier A."/>
            <person name="Kalinowski J."/>
            <person name="Ruckert C."/>
        </authorList>
    </citation>
    <scope>NUCLEOTIDE SEQUENCE</scope>
    <source>
        <strain evidence="7">CGMCC 1.15290</strain>
    </source>
</reference>
<dbReference type="InterPro" id="IPR039425">
    <property type="entry name" value="RNA_pol_sigma-70-like"/>
</dbReference>
<proteinExistence type="inferred from homology"/>
<reference evidence="7" key="2">
    <citation type="submission" date="2020-09" db="EMBL/GenBank/DDBJ databases">
        <authorList>
            <person name="Sun Q."/>
            <person name="Zhou Y."/>
        </authorList>
    </citation>
    <scope>NUCLEOTIDE SEQUENCE</scope>
    <source>
        <strain evidence="7">CGMCC 1.15290</strain>
    </source>
</reference>
<keyword evidence="4" id="KW-0804">Transcription</keyword>
<evidence type="ECO:0000256" key="2">
    <source>
        <dbReference type="ARBA" id="ARBA00023015"/>
    </source>
</evidence>
<accession>A0A917IYP0</accession>
<feature type="domain" description="RNA polymerase sigma factor 70 region 4 type 2" evidence="6">
    <location>
        <begin position="116"/>
        <end position="168"/>
    </location>
</feature>
<evidence type="ECO:0000256" key="1">
    <source>
        <dbReference type="ARBA" id="ARBA00010641"/>
    </source>
</evidence>
<dbReference type="PANTHER" id="PTHR43133:SF46">
    <property type="entry name" value="RNA POLYMERASE SIGMA-70 FACTOR ECF SUBFAMILY"/>
    <property type="match status" value="1"/>
</dbReference>
<evidence type="ECO:0008006" key="9">
    <source>
        <dbReference type="Google" id="ProtNLM"/>
    </source>
</evidence>
<organism evidence="7 8">
    <name type="scientific">Filimonas zeae</name>
    <dbReference type="NCBI Taxonomy" id="1737353"/>
    <lineage>
        <taxon>Bacteria</taxon>
        <taxon>Pseudomonadati</taxon>
        <taxon>Bacteroidota</taxon>
        <taxon>Chitinophagia</taxon>
        <taxon>Chitinophagales</taxon>
        <taxon>Chitinophagaceae</taxon>
        <taxon>Filimonas</taxon>
    </lineage>
</organism>
<dbReference type="GO" id="GO:0003677">
    <property type="term" value="F:DNA binding"/>
    <property type="evidence" value="ECO:0007669"/>
    <property type="project" value="InterPro"/>
</dbReference>
<evidence type="ECO:0000259" key="6">
    <source>
        <dbReference type="Pfam" id="PF08281"/>
    </source>
</evidence>
<dbReference type="GO" id="GO:0006352">
    <property type="term" value="P:DNA-templated transcription initiation"/>
    <property type="evidence" value="ECO:0007669"/>
    <property type="project" value="InterPro"/>
</dbReference>
<dbReference type="InterPro" id="IPR013324">
    <property type="entry name" value="RNA_pol_sigma_r3/r4-like"/>
</dbReference>
<evidence type="ECO:0000259" key="5">
    <source>
        <dbReference type="Pfam" id="PF04542"/>
    </source>
</evidence>
<dbReference type="InterPro" id="IPR036388">
    <property type="entry name" value="WH-like_DNA-bd_sf"/>
</dbReference>
<dbReference type="InterPro" id="IPR007627">
    <property type="entry name" value="RNA_pol_sigma70_r2"/>
</dbReference>
<dbReference type="Gene3D" id="1.10.1740.10">
    <property type="match status" value="1"/>
</dbReference>
<name>A0A917IYP0_9BACT</name>
<dbReference type="InterPro" id="IPR013249">
    <property type="entry name" value="RNA_pol_sigma70_r4_t2"/>
</dbReference>
<gene>
    <name evidence="7" type="ORF">GCM10011379_19120</name>
</gene>
<dbReference type="CDD" id="cd06171">
    <property type="entry name" value="Sigma70_r4"/>
    <property type="match status" value="1"/>
</dbReference>
<dbReference type="Pfam" id="PF04542">
    <property type="entry name" value="Sigma70_r2"/>
    <property type="match status" value="1"/>
</dbReference>
<dbReference type="InterPro" id="IPR013325">
    <property type="entry name" value="RNA_pol_sigma_r2"/>
</dbReference>
<comment type="caution">
    <text evidence="7">The sequence shown here is derived from an EMBL/GenBank/DDBJ whole genome shotgun (WGS) entry which is preliminary data.</text>
</comment>
<keyword evidence="2" id="KW-0805">Transcription regulation</keyword>
<dbReference type="AlphaFoldDB" id="A0A917IYP0"/>
<dbReference type="GO" id="GO:0016987">
    <property type="term" value="F:sigma factor activity"/>
    <property type="evidence" value="ECO:0007669"/>
    <property type="project" value="UniProtKB-KW"/>
</dbReference>
<comment type="similarity">
    <text evidence="1">Belongs to the sigma-70 factor family. ECF subfamily.</text>
</comment>
<feature type="domain" description="RNA polymerase sigma-70 region 2" evidence="5">
    <location>
        <begin position="24"/>
        <end position="83"/>
    </location>
</feature>
<sequence>MEAILMQFREGKEEALKRIYSMFATNLLFTARGIVKNEQEAEDIVLDAFSKCWLKRECFETLYKIKCYLYVVIKHACFHYVDKLKTKASSHREIFYISEEADGFVLEHMIKAEMVERIHKEINLLPERARTMLNWLYVDGLSNTQIAQKMQIPVEHVRVNKSRALNQLRQALSGKLA</sequence>
<keyword evidence="3" id="KW-0731">Sigma factor</keyword>
<dbReference type="PANTHER" id="PTHR43133">
    <property type="entry name" value="RNA POLYMERASE ECF-TYPE SIGMA FACTO"/>
    <property type="match status" value="1"/>
</dbReference>
<dbReference type="SUPFAM" id="SSF88946">
    <property type="entry name" value="Sigma2 domain of RNA polymerase sigma factors"/>
    <property type="match status" value="1"/>
</dbReference>
<evidence type="ECO:0000313" key="8">
    <source>
        <dbReference type="Proteomes" id="UP000627292"/>
    </source>
</evidence>
<evidence type="ECO:0000256" key="4">
    <source>
        <dbReference type="ARBA" id="ARBA00023163"/>
    </source>
</evidence>
<keyword evidence="8" id="KW-1185">Reference proteome</keyword>
<dbReference type="EMBL" id="BMIB01000002">
    <property type="protein sequence ID" value="GGH65703.1"/>
    <property type="molecule type" value="Genomic_DNA"/>
</dbReference>
<dbReference type="Gene3D" id="1.10.10.10">
    <property type="entry name" value="Winged helix-like DNA-binding domain superfamily/Winged helix DNA-binding domain"/>
    <property type="match status" value="1"/>
</dbReference>
<dbReference type="InterPro" id="IPR014284">
    <property type="entry name" value="RNA_pol_sigma-70_dom"/>
</dbReference>
<protein>
    <recommendedName>
        <fullName evidence="9">RNA polymerase sigma-70 factor, ECF subfamily</fullName>
    </recommendedName>
</protein>
<dbReference type="Pfam" id="PF08281">
    <property type="entry name" value="Sigma70_r4_2"/>
    <property type="match status" value="1"/>
</dbReference>
<evidence type="ECO:0000313" key="7">
    <source>
        <dbReference type="EMBL" id="GGH65703.1"/>
    </source>
</evidence>
<dbReference type="NCBIfam" id="TIGR02937">
    <property type="entry name" value="sigma70-ECF"/>
    <property type="match status" value="1"/>
</dbReference>